<reference evidence="13 14" key="1">
    <citation type="submission" date="2019-07" db="EMBL/GenBank/DDBJ databases">
        <title>Whole genome shotgun sequence of Pseudonocardia sulfidoxydans NBRC 16205.</title>
        <authorList>
            <person name="Hosoyama A."/>
            <person name="Uohara A."/>
            <person name="Ohji S."/>
            <person name="Ichikawa N."/>
        </authorList>
    </citation>
    <scope>NUCLEOTIDE SEQUENCE [LARGE SCALE GENOMIC DNA]</scope>
    <source>
        <strain evidence="13 14">NBRC 16205</strain>
    </source>
</reference>
<keyword evidence="10" id="KW-0472">Membrane</keyword>
<feature type="transmembrane region" description="Helical" evidence="10">
    <location>
        <begin position="117"/>
        <end position="144"/>
    </location>
</feature>
<dbReference type="CDD" id="cd16917">
    <property type="entry name" value="HATPase_UhpB-NarQ-NarX-like"/>
    <property type="match status" value="1"/>
</dbReference>
<accession>A0A511DNT9</accession>
<feature type="compositionally biased region" description="Acidic residues" evidence="9">
    <location>
        <begin position="1097"/>
        <end position="1118"/>
    </location>
</feature>
<dbReference type="PANTHER" id="PTHR24421:SF10">
    <property type="entry name" value="NITRATE_NITRITE SENSOR PROTEIN NARQ"/>
    <property type="match status" value="1"/>
</dbReference>
<feature type="compositionally biased region" description="Low complexity" evidence="9">
    <location>
        <begin position="43"/>
        <end position="60"/>
    </location>
</feature>
<feature type="region of interest" description="Disordered" evidence="9">
    <location>
        <begin position="860"/>
        <end position="880"/>
    </location>
</feature>
<keyword evidence="8" id="KW-0902">Two-component regulatory system</keyword>
<keyword evidence="5" id="KW-0547">Nucleotide-binding</keyword>
<feature type="domain" description="Histidine kinase/HSP90-like ATPase" evidence="11">
    <location>
        <begin position="749"/>
        <end position="831"/>
    </location>
</feature>
<keyword evidence="7" id="KW-0067">ATP-binding</keyword>
<dbReference type="RefSeq" id="WP_147109903.1">
    <property type="nucleotide sequence ID" value="NZ_BJVJ01000038.1"/>
</dbReference>
<feature type="region of interest" description="Disordered" evidence="9">
    <location>
        <begin position="902"/>
        <end position="1151"/>
    </location>
</feature>
<evidence type="ECO:0000256" key="7">
    <source>
        <dbReference type="ARBA" id="ARBA00022840"/>
    </source>
</evidence>
<keyword evidence="14" id="KW-1185">Reference proteome</keyword>
<gene>
    <name evidence="13" type="ORF">PSU4_36720</name>
</gene>
<feature type="compositionally biased region" description="Basic and acidic residues" evidence="9">
    <location>
        <begin position="1"/>
        <end position="19"/>
    </location>
</feature>
<name>A0A511DNT9_9PSEU</name>
<evidence type="ECO:0000313" key="14">
    <source>
        <dbReference type="Proteomes" id="UP000321685"/>
    </source>
</evidence>
<feature type="transmembrane region" description="Helical" evidence="10">
    <location>
        <begin position="420"/>
        <end position="440"/>
    </location>
</feature>
<keyword evidence="10" id="KW-0812">Transmembrane</keyword>
<dbReference type="Pfam" id="PF07730">
    <property type="entry name" value="HisKA_3"/>
    <property type="match status" value="1"/>
</dbReference>
<dbReference type="PANTHER" id="PTHR24421">
    <property type="entry name" value="NITRATE/NITRITE SENSOR PROTEIN NARX-RELATED"/>
    <property type="match status" value="1"/>
</dbReference>
<dbReference type="Proteomes" id="UP000321685">
    <property type="component" value="Unassembled WGS sequence"/>
</dbReference>
<feature type="region of interest" description="Disordered" evidence="9">
    <location>
        <begin position="1"/>
        <end position="105"/>
    </location>
</feature>
<feature type="compositionally biased region" description="Acidic residues" evidence="9">
    <location>
        <begin position="967"/>
        <end position="981"/>
    </location>
</feature>
<feature type="transmembrane region" description="Helical" evidence="10">
    <location>
        <begin position="279"/>
        <end position="297"/>
    </location>
</feature>
<dbReference type="SUPFAM" id="SSF52540">
    <property type="entry name" value="P-loop containing nucleoside triphosphate hydrolases"/>
    <property type="match status" value="1"/>
</dbReference>
<feature type="transmembrane region" description="Helical" evidence="10">
    <location>
        <begin position="179"/>
        <end position="198"/>
    </location>
</feature>
<keyword evidence="6" id="KW-0418">Kinase</keyword>
<feature type="domain" description="Signal transduction histidine kinase subgroup 3 dimerisation and phosphoacceptor" evidence="12">
    <location>
        <begin position="636"/>
        <end position="686"/>
    </location>
</feature>
<feature type="region of interest" description="Disordered" evidence="9">
    <location>
        <begin position="1191"/>
        <end position="1213"/>
    </location>
</feature>
<dbReference type="GO" id="GO:0000155">
    <property type="term" value="F:phosphorelay sensor kinase activity"/>
    <property type="evidence" value="ECO:0007669"/>
    <property type="project" value="InterPro"/>
</dbReference>
<feature type="compositionally biased region" description="Low complexity" evidence="9">
    <location>
        <begin position="1054"/>
        <end position="1071"/>
    </location>
</feature>
<dbReference type="InterPro" id="IPR003594">
    <property type="entry name" value="HATPase_dom"/>
</dbReference>
<dbReference type="InterPro" id="IPR050482">
    <property type="entry name" value="Sensor_HK_TwoCompSys"/>
</dbReference>
<keyword evidence="3" id="KW-0597">Phosphoprotein</keyword>
<evidence type="ECO:0000256" key="8">
    <source>
        <dbReference type="ARBA" id="ARBA00023012"/>
    </source>
</evidence>
<evidence type="ECO:0000259" key="12">
    <source>
        <dbReference type="Pfam" id="PF07730"/>
    </source>
</evidence>
<protein>
    <recommendedName>
        <fullName evidence="2">histidine kinase</fullName>
        <ecNumber evidence="2">2.7.13.3</ecNumber>
    </recommendedName>
</protein>
<dbReference type="InterPro" id="IPR036890">
    <property type="entry name" value="HATPase_C_sf"/>
</dbReference>
<dbReference type="GO" id="GO:0046983">
    <property type="term" value="F:protein dimerization activity"/>
    <property type="evidence" value="ECO:0007669"/>
    <property type="project" value="InterPro"/>
</dbReference>
<sequence length="1649" mass="168638">MDERENDLSRPAREHHAGHELPPFRMTGGTLGRNVSGHRPGPDATTAVTVTDVLTAAGPPAAGPPVAAPPARGWESPTVALPTGISWTRPAPGPAAPEPPAPTAPGRGARPWLLAGYWVLLVACGLLSLVWLAVGAVVGIAAVMPGVAASLTASAAGGGGWAAGILDALGHSEPGAQALLDYALSAVSLGLAVAMSVRPPAGGRTWSSRLLVLALVGSAGAFNLQAHAAAAAVETATGLQIGELHQVLLHGVACAAYIVALLVFPPGSDEGPDGVRRSPGLVTVGVAAVALLAAGFGTALLPHTVSCVLFFGFLVPAAGLIALPRRVRRGSSDVQRTQARLLFSVLLAAGAVTVVLAAVSFLVWGLGWNGLTLTDPTAGGSGDLPLALLFWFSRVACIAVAAAVLVAVRSSDLQNAERRFSRGLVVAVDTAVVGGLYVVVHTALALFLPDPMSTVVSAVAACAVAAIAFLPVHTLAERVVDRLLYGTRPTPYSVLAGIAALSRSTVADAPDLARVAEAVGRGLGASTCRLTVVRPGLRDRTYTWSEPGGHVSDELTEVAVRHGEERIGTIAVDRAAVAGLGPQRQNLLTDIADSLGAVLQASRYGIELERQLRAALAHAGEIAVSRRAAVAEMDGERRRIERDLHDGAQHHLVSLRLVMGLVEHLVKTAKYDQARERLGQVVEQIGNAESILAETATGVVSPLLSEHGLAGGLALELDEGTSPVTVDAPGLAGVRFPADVEAAVWFCCLEGVNNARKYAGGAPVTVRLVVQGGLLRFRVRDEGPGFDQASLGQGPNRGMRNLLARITSVGGRIDVHSRPGEGTTVEGSVPVPSHHEETMPLDAAQATAWGLASRPAQPAAPLVSQAVPPHPPVQQVPSAGPGPVVAGAAGAVVAGAVAGAAALRDGDTEQPREEPGAEPVDDTVGDKAPVEDPAVDDQAVADEAPTALGEAAGSGRGMWKSTPRHDDEEDEDEVRSEEIVSDDVQGASSSVAADDLEWFDPRASAESAQTVQETGDDPGFGTGAGESAEPAGRHHREDPEPEPDPVTDPETDAVEPVGETVAPVAEPPAEAVADEPEQVVATARHAVADPEPATPDEAPDAEAPDAEAPDADALDAEAADWTAPDPETTGPIPVVRAEPDDLTDRPEPEDTGWTALTRAADPAPPVPPAPAPPVVEPGVVLTNALTEPARTAPSAAPSAAPPVVPAGGAPRRATSDGRLVGRVREVLAVADECYRGTPHTARLAALSARLDEPLRIAFAGPPGIGTSTLVEAVLGRPGGPLPPPPTRVPVWWRHGDPVALAVDTAGRAAPYAGPWPPDPAAPLDRIELHVADPLLAEATIVDTPGLGTDGRTETLLDPGDPVPDALVLLLRPAEGSAAAFGMLHSGVVAHSRANALGVLARADELPGGLDPAIAQRAAAELSGRSDVRRLCRTVLPVSGSLARAATGLTPPEIDALARGAAVDPGVAARLGPAGLGAAAALARTAPDPGAVVAGLLARSGVGRLRELIAARFVGRSEILVARSVLQRLELLVRTDPPADARRLQYELERVRTGAHELAETDLLDELLAGTVVLPPGEIAAAEQLLGMAGPSSAARLGLPPDADPDTVRAAAAQRLAHWQRAGSHPASSQAVRSVAAVLVRTCEQLVATA</sequence>
<evidence type="ECO:0000256" key="3">
    <source>
        <dbReference type="ARBA" id="ARBA00022553"/>
    </source>
</evidence>
<dbReference type="EC" id="2.7.13.3" evidence="2"/>
<keyword evidence="4" id="KW-0808">Transferase</keyword>
<comment type="catalytic activity">
    <reaction evidence="1">
        <text>ATP + protein L-histidine = ADP + protein N-phospho-L-histidine.</text>
        <dbReference type="EC" id="2.7.13.3"/>
    </reaction>
</comment>
<feature type="transmembrane region" description="Helical" evidence="10">
    <location>
        <begin position="210"/>
        <end position="228"/>
    </location>
</feature>
<dbReference type="Gene3D" id="1.20.5.1930">
    <property type="match status" value="1"/>
</dbReference>
<feature type="transmembrane region" description="Helical" evidence="10">
    <location>
        <begin position="303"/>
        <end position="323"/>
    </location>
</feature>
<dbReference type="Gene3D" id="3.30.565.10">
    <property type="entry name" value="Histidine kinase-like ATPase, C-terminal domain"/>
    <property type="match status" value="1"/>
</dbReference>
<feature type="transmembrane region" description="Helical" evidence="10">
    <location>
        <begin position="343"/>
        <end position="366"/>
    </location>
</feature>
<comment type="caution">
    <text evidence="13">The sequence shown here is derived from an EMBL/GenBank/DDBJ whole genome shotgun (WGS) entry which is preliminary data.</text>
</comment>
<feature type="compositionally biased region" description="Basic and acidic residues" evidence="9">
    <location>
        <begin position="904"/>
        <end position="915"/>
    </location>
</feature>
<proteinExistence type="predicted"/>
<evidence type="ECO:0000313" key="13">
    <source>
        <dbReference type="EMBL" id="GEL24718.1"/>
    </source>
</evidence>
<evidence type="ECO:0000256" key="6">
    <source>
        <dbReference type="ARBA" id="ARBA00022777"/>
    </source>
</evidence>
<dbReference type="InterPro" id="IPR027417">
    <property type="entry name" value="P-loop_NTPase"/>
</dbReference>
<evidence type="ECO:0000256" key="1">
    <source>
        <dbReference type="ARBA" id="ARBA00000085"/>
    </source>
</evidence>
<dbReference type="GO" id="GO:0016020">
    <property type="term" value="C:membrane"/>
    <property type="evidence" value="ECO:0007669"/>
    <property type="project" value="InterPro"/>
</dbReference>
<evidence type="ECO:0000256" key="10">
    <source>
        <dbReference type="SAM" id="Phobius"/>
    </source>
</evidence>
<evidence type="ECO:0000256" key="5">
    <source>
        <dbReference type="ARBA" id="ARBA00022741"/>
    </source>
</evidence>
<evidence type="ECO:0000256" key="9">
    <source>
        <dbReference type="SAM" id="MobiDB-lite"/>
    </source>
</evidence>
<dbReference type="OrthoDB" id="3217947at2"/>
<keyword evidence="10" id="KW-1133">Transmembrane helix</keyword>
<dbReference type="InterPro" id="IPR011712">
    <property type="entry name" value="Sig_transdc_His_kin_sub3_dim/P"/>
</dbReference>
<organism evidence="13 14">
    <name type="scientific">Pseudonocardia sulfidoxydans NBRC 16205</name>
    <dbReference type="NCBI Taxonomy" id="1223511"/>
    <lineage>
        <taxon>Bacteria</taxon>
        <taxon>Bacillati</taxon>
        <taxon>Actinomycetota</taxon>
        <taxon>Actinomycetes</taxon>
        <taxon>Pseudonocardiales</taxon>
        <taxon>Pseudonocardiaceae</taxon>
        <taxon>Pseudonocardia</taxon>
    </lineage>
</organism>
<dbReference type="GO" id="GO:0005524">
    <property type="term" value="F:ATP binding"/>
    <property type="evidence" value="ECO:0007669"/>
    <property type="project" value="UniProtKB-KW"/>
</dbReference>
<dbReference type="EMBL" id="BJVJ01000038">
    <property type="protein sequence ID" value="GEL24718.1"/>
    <property type="molecule type" value="Genomic_DNA"/>
</dbReference>
<feature type="compositionally biased region" description="Pro residues" evidence="9">
    <location>
        <begin position="91"/>
        <end position="103"/>
    </location>
</feature>
<feature type="compositionally biased region" description="Basic and acidic residues" evidence="9">
    <location>
        <begin position="1137"/>
        <end position="1148"/>
    </location>
</feature>
<dbReference type="Pfam" id="PF02518">
    <property type="entry name" value="HATPase_c"/>
    <property type="match status" value="1"/>
</dbReference>
<feature type="transmembrane region" description="Helical" evidence="10">
    <location>
        <begin position="248"/>
        <end position="267"/>
    </location>
</feature>
<feature type="compositionally biased region" description="Acidic residues" evidence="9">
    <location>
        <begin position="1039"/>
        <end position="1053"/>
    </location>
</feature>
<evidence type="ECO:0000256" key="4">
    <source>
        <dbReference type="ARBA" id="ARBA00022679"/>
    </source>
</evidence>
<feature type="transmembrane region" description="Helical" evidence="10">
    <location>
        <begin position="386"/>
        <end position="408"/>
    </location>
</feature>
<evidence type="ECO:0000256" key="2">
    <source>
        <dbReference type="ARBA" id="ARBA00012438"/>
    </source>
</evidence>
<evidence type="ECO:0000259" key="11">
    <source>
        <dbReference type="Pfam" id="PF02518"/>
    </source>
</evidence>
<dbReference type="SUPFAM" id="SSF55874">
    <property type="entry name" value="ATPase domain of HSP90 chaperone/DNA topoisomerase II/histidine kinase"/>
    <property type="match status" value="1"/>
</dbReference>